<sequence>MKKIITALGVGALVAVAPVSPAFAQALEIVDPQGEKVGHMVSMDTETGMITLKTDKYEIVLPKTSFTPNGETMMIAMTQAELNAEVERGKKELADTVSIGRDVRDADLVAAGTIEAMTADAAMIRLTNNTVVAVPLNGITPHLEGAILGYRVADLAPHGVELTPEQVQEQVAAAAEAAAEAEADASAGAPAAGDAAAQ</sequence>
<accession>A0ABS6V5X3</accession>
<evidence type="ECO:0000313" key="3">
    <source>
        <dbReference type="EMBL" id="MBW0144946.1"/>
    </source>
</evidence>
<feature type="region of interest" description="Disordered" evidence="1">
    <location>
        <begin position="171"/>
        <end position="198"/>
    </location>
</feature>
<organism evidence="3 4">
    <name type="scientific">Sphingomicrobium clamense</name>
    <dbReference type="NCBI Taxonomy" id="2851013"/>
    <lineage>
        <taxon>Bacteria</taxon>
        <taxon>Pseudomonadati</taxon>
        <taxon>Pseudomonadota</taxon>
        <taxon>Alphaproteobacteria</taxon>
        <taxon>Sphingomonadales</taxon>
        <taxon>Sphingomonadaceae</taxon>
        <taxon>Sphingomicrobium</taxon>
    </lineage>
</organism>
<feature type="chain" id="PRO_5045364686" evidence="2">
    <location>
        <begin position="25"/>
        <end position="198"/>
    </location>
</feature>
<comment type="caution">
    <text evidence="3">The sequence shown here is derived from an EMBL/GenBank/DDBJ whole genome shotgun (WGS) entry which is preliminary data.</text>
</comment>
<gene>
    <name evidence="3" type="ORF">KTQ36_06510</name>
</gene>
<feature type="signal peptide" evidence="2">
    <location>
        <begin position="1"/>
        <end position="24"/>
    </location>
</feature>
<dbReference type="RefSeq" id="WP_218632893.1">
    <property type="nucleotide sequence ID" value="NZ_JAHVAH010000001.1"/>
</dbReference>
<protein>
    <submittedName>
        <fullName evidence="3">Uncharacterized protein</fullName>
    </submittedName>
</protein>
<dbReference type="EMBL" id="JAHVAH010000001">
    <property type="protein sequence ID" value="MBW0144946.1"/>
    <property type="molecule type" value="Genomic_DNA"/>
</dbReference>
<proteinExistence type="predicted"/>
<keyword evidence="2" id="KW-0732">Signal</keyword>
<name>A0ABS6V5X3_9SPHN</name>
<evidence type="ECO:0000313" key="4">
    <source>
        <dbReference type="Proteomes" id="UP000698028"/>
    </source>
</evidence>
<reference evidence="3 4" key="1">
    <citation type="submission" date="2021-07" db="EMBL/GenBank/DDBJ databases">
        <title>The draft genome sequence of Sphingomicrobium sp. B8.</title>
        <authorList>
            <person name="Mu L."/>
        </authorList>
    </citation>
    <scope>NUCLEOTIDE SEQUENCE [LARGE SCALE GENOMIC DNA]</scope>
    <source>
        <strain evidence="3 4">B8</strain>
    </source>
</reference>
<evidence type="ECO:0000256" key="1">
    <source>
        <dbReference type="SAM" id="MobiDB-lite"/>
    </source>
</evidence>
<dbReference type="Proteomes" id="UP000698028">
    <property type="component" value="Unassembled WGS sequence"/>
</dbReference>
<evidence type="ECO:0000256" key="2">
    <source>
        <dbReference type="SAM" id="SignalP"/>
    </source>
</evidence>
<keyword evidence="4" id="KW-1185">Reference proteome</keyword>